<keyword evidence="5" id="KW-1185">Reference proteome</keyword>
<dbReference type="SUPFAM" id="SSF55729">
    <property type="entry name" value="Acyl-CoA N-acyltransferases (Nat)"/>
    <property type="match status" value="1"/>
</dbReference>
<dbReference type="Gene3D" id="3.40.630.30">
    <property type="match status" value="1"/>
</dbReference>
<dbReference type="PROSITE" id="PS51186">
    <property type="entry name" value="GNAT"/>
    <property type="match status" value="1"/>
</dbReference>
<proteinExistence type="predicted"/>
<gene>
    <name evidence="4" type="primary">aac(3)-I</name>
    <name evidence="4" type="ORF">HOP59_03910</name>
</gene>
<dbReference type="RefSeq" id="WP_267965845.1">
    <property type="nucleotide sequence ID" value="NZ_JABFTV010000002.1"/>
</dbReference>
<evidence type="ECO:0000256" key="1">
    <source>
        <dbReference type="ARBA" id="ARBA00022679"/>
    </source>
</evidence>
<comment type="caution">
    <text evidence="4">The sequence shown here is derived from an EMBL/GenBank/DDBJ whole genome shotgun (WGS) entry which is preliminary data.</text>
</comment>
<dbReference type="PANTHER" id="PTHR42919">
    <property type="entry name" value="N-ALPHA-ACETYLTRANSFERASE"/>
    <property type="match status" value="1"/>
</dbReference>
<evidence type="ECO:0000256" key="2">
    <source>
        <dbReference type="ARBA" id="ARBA00023315"/>
    </source>
</evidence>
<dbReference type="InterPro" id="IPR051556">
    <property type="entry name" value="N-term/lysine_N-AcTrnsfr"/>
</dbReference>
<dbReference type="CDD" id="cd04301">
    <property type="entry name" value="NAT_SF"/>
    <property type="match status" value="1"/>
</dbReference>
<keyword evidence="2" id="KW-0012">Acyltransferase</keyword>
<reference evidence="4 5" key="1">
    <citation type="journal article" date="2021" name="Front. Microbiol.">
        <title>Aerobic Denitrification and Heterotrophic Sulfur Oxidation in the Genus Halomonas Revealed by Six Novel Species Characterizations and Genome-Based Analysis.</title>
        <authorList>
            <person name="Wang L."/>
            <person name="Shao Z."/>
        </authorList>
    </citation>
    <scope>NUCLEOTIDE SEQUENCE [LARGE SCALE GENOMIC DNA]</scope>
    <source>
        <strain evidence="4 5">MCCC 1A11058</strain>
    </source>
</reference>
<dbReference type="PANTHER" id="PTHR42919:SF8">
    <property type="entry name" value="N-ALPHA-ACETYLTRANSFERASE 50"/>
    <property type="match status" value="1"/>
</dbReference>
<evidence type="ECO:0000313" key="4">
    <source>
        <dbReference type="EMBL" id="MCE8023269.1"/>
    </source>
</evidence>
<protein>
    <submittedName>
        <fullName evidence="4">AAC(3)-I family aminoglycoside N-acetyltransferase</fullName>
    </submittedName>
</protein>
<dbReference type="InterPro" id="IPR000182">
    <property type="entry name" value="GNAT_dom"/>
</dbReference>
<evidence type="ECO:0000313" key="5">
    <source>
        <dbReference type="Proteomes" id="UP001320272"/>
    </source>
</evidence>
<feature type="domain" description="N-acetyltransferase" evidence="3">
    <location>
        <begin position="6"/>
        <end position="158"/>
    </location>
</feature>
<dbReference type="InterPro" id="IPR016181">
    <property type="entry name" value="Acyl_CoA_acyltransferase"/>
</dbReference>
<name>A0ABS9AND2_9GAMM</name>
<dbReference type="Proteomes" id="UP001320272">
    <property type="component" value="Unassembled WGS sequence"/>
</dbReference>
<organism evidence="4 5">
    <name type="scientific">Billgrantia aerodenitrificans</name>
    <dbReference type="NCBI Taxonomy" id="2733483"/>
    <lineage>
        <taxon>Bacteria</taxon>
        <taxon>Pseudomonadati</taxon>
        <taxon>Pseudomonadota</taxon>
        <taxon>Gammaproteobacteria</taxon>
        <taxon>Oceanospirillales</taxon>
        <taxon>Halomonadaceae</taxon>
        <taxon>Billgrantia</taxon>
    </lineage>
</organism>
<dbReference type="NCBIfam" id="NF033083">
    <property type="entry name" value="AAC_3_I"/>
    <property type="match status" value="1"/>
</dbReference>
<dbReference type="Pfam" id="PF00583">
    <property type="entry name" value="Acetyltransf_1"/>
    <property type="match status" value="1"/>
</dbReference>
<dbReference type="EMBL" id="JABFTV010000002">
    <property type="protein sequence ID" value="MCE8023269.1"/>
    <property type="molecule type" value="Genomic_DNA"/>
</dbReference>
<evidence type="ECO:0000259" key="3">
    <source>
        <dbReference type="PROSITE" id="PS51186"/>
    </source>
</evidence>
<sequence>MPPDAFILTQLNPGDTALMHELLTVFGEAFNEVEAYGAARPGQAYMERLLGSDTFIALVARQGDEVVGGLAAYVLHKFEQARSEIYIYDLAVGKAYRRQGIATALIEHLQSIAAQRGAYVVFVQADHGDTPAIELYSKLGTREEVLHFDIAVPVTPGPSSRHR</sequence>
<accession>A0ABS9AND2</accession>
<keyword evidence="1" id="KW-0808">Transferase</keyword>